<organism evidence="4 5">
    <name type="scientific">Candidatus Wildermuthbacteria bacterium RIFCSPLOWO2_01_FULL_48_16</name>
    <dbReference type="NCBI Taxonomy" id="1802461"/>
    <lineage>
        <taxon>Bacteria</taxon>
        <taxon>Candidatus Wildermuthiibacteriota</taxon>
    </lineage>
</organism>
<proteinExistence type="inferred from homology"/>
<dbReference type="EMBL" id="MHUG01000010">
    <property type="protein sequence ID" value="OHA73605.1"/>
    <property type="molecule type" value="Genomic_DNA"/>
</dbReference>
<evidence type="ECO:0000256" key="1">
    <source>
        <dbReference type="ARBA" id="ARBA00006464"/>
    </source>
</evidence>
<reference evidence="4 5" key="1">
    <citation type="journal article" date="2016" name="Nat. Commun.">
        <title>Thousands of microbial genomes shed light on interconnected biogeochemical processes in an aquifer system.</title>
        <authorList>
            <person name="Anantharaman K."/>
            <person name="Brown C.T."/>
            <person name="Hug L.A."/>
            <person name="Sharon I."/>
            <person name="Castelle C.J."/>
            <person name="Probst A.J."/>
            <person name="Thomas B.C."/>
            <person name="Singh A."/>
            <person name="Wilkins M.J."/>
            <person name="Karaoz U."/>
            <person name="Brodie E.L."/>
            <person name="Williams K.H."/>
            <person name="Hubbard S.S."/>
            <person name="Banfield J.F."/>
        </authorList>
    </citation>
    <scope>NUCLEOTIDE SEQUENCE [LARGE SCALE GENOMIC DNA]</scope>
</reference>
<evidence type="ECO:0000256" key="2">
    <source>
        <dbReference type="SAM" id="Phobius"/>
    </source>
</evidence>
<accession>A0A1G2RL70</accession>
<keyword evidence="2" id="KW-1133">Transmembrane helix</keyword>
<dbReference type="PANTHER" id="PTHR30576">
    <property type="entry name" value="COLANIC BIOSYNTHESIS UDP-GLUCOSE LIPID CARRIER TRANSFERASE"/>
    <property type="match status" value="1"/>
</dbReference>
<feature type="domain" description="Bacterial sugar transferase" evidence="3">
    <location>
        <begin position="8"/>
        <end position="185"/>
    </location>
</feature>
<gene>
    <name evidence="4" type="ORF">A3B24_00245</name>
</gene>
<sequence length="202" mass="23481">MQFQRFLKRQMDIWVPLASLVVFAIPFLVIAVLIKLESPGPVFFLQERLGKDGKIFKMFKFRSMVQGAATMGAGLEVVKDDPRVTRIGKFLRRTRFDEYPQLFQVLLGQMSLVGPRPAFSHHLEKYTEEEKRRLSVRPGFTNMDILKGGNTLSWPERIRWDLWYIDHWSLWLDIKIILGSFMVVLTGEDEEGGVKGIVEDYK</sequence>
<dbReference type="Proteomes" id="UP000176917">
    <property type="component" value="Unassembled WGS sequence"/>
</dbReference>
<comment type="caution">
    <text evidence="4">The sequence shown here is derived from an EMBL/GenBank/DDBJ whole genome shotgun (WGS) entry which is preliminary data.</text>
</comment>
<evidence type="ECO:0000313" key="5">
    <source>
        <dbReference type="Proteomes" id="UP000176917"/>
    </source>
</evidence>
<dbReference type="STRING" id="1802461.A3B24_00245"/>
<name>A0A1G2RL70_9BACT</name>
<evidence type="ECO:0000259" key="3">
    <source>
        <dbReference type="Pfam" id="PF02397"/>
    </source>
</evidence>
<feature type="transmembrane region" description="Helical" evidence="2">
    <location>
        <begin position="12"/>
        <end position="34"/>
    </location>
</feature>
<evidence type="ECO:0000313" key="4">
    <source>
        <dbReference type="EMBL" id="OHA73605.1"/>
    </source>
</evidence>
<protein>
    <recommendedName>
        <fullName evidence="3">Bacterial sugar transferase domain-containing protein</fullName>
    </recommendedName>
</protein>
<dbReference type="InterPro" id="IPR003362">
    <property type="entry name" value="Bact_transf"/>
</dbReference>
<dbReference type="AlphaFoldDB" id="A0A1G2RL70"/>
<keyword evidence="2" id="KW-0472">Membrane</keyword>
<dbReference type="PANTHER" id="PTHR30576:SF0">
    <property type="entry name" value="UNDECAPRENYL-PHOSPHATE N-ACETYLGALACTOSAMINYL 1-PHOSPHATE TRANSFERASE-RELATED"/>
    <property type="match status" value="1"/>
</dbReference>
<keyword evidence="2" id="KW-0812">Transmembrane</keyword>
<dbReference type="Pfam" id="PF02397">
    <property type="entry name" value="Bac_transf"/>
    <property type="match status" value="1"/>
</dbReference>
<comment type="similarity">
    <text evidence="1">Belongs to the bacterial sugar transferase family.</text>
</comment>
<dbReference type="GO" id="GO:0016780">
    <property type="term" value="F:phosphotransferase activity, for other substituted phosphate groups"/>
    <property type="evidence" value="ECO:0007669"/>
    <property type="project" value="TreeGrafter"/>
</dbReference>